<accession>A0ABW1NWM4</accession>
<feature type="chain" id="PRO_5046832434" evidence="1">
    <location>
        <begin position="37"/>
        <end position="149"/>
    </location>
</feature>
<gene>
    <name evidence="2" type="ORF">ACFP1K_39895</name>
</gene>
<dbReference type="Proteomes" id="UP001596137">
    <property type="component" value="Unassembled WGS sequence"/>
</dbReference>
<comment type="caution">
    <text evidence="2">The sequence shown here is derived from an EMBL/GenBank/DDBJ whole genome shotgun (WGS) entry which is preliminary data.</text>
</comment>
<evidence type="ECO:0000256" key="1">
    <source>
        <dbReference type="SAM" id="SignalP"/>
    </source>
</evidence>
<dbReference type="InterPro" id="IPR021224">
    <property type="entry name" value="DUF2690"/>
</dbReference>
<dbReference type="Pfam" id="PF10901">
    <property type="entry name" value="DUF2690"/>
    <property type="match status" value="1"/>
</dbReference>
<name>A0ABW1NWM4_9ACTN</name>
<protein>
    <submittedName>
        <fullName evidence="2">DUF2690 domain-containing protein</fullName>
    </submittedName>
</protein>
<evidence type="ECO:0000313" key="3">
    <source>
        <dbReference type="Proteomes" id="UP001596137"/>
    </source>
</evidence>
<sequence length="149" mass="15989">MMRTTMWGHRPLLARLGAAVVAAVACGAALAMPAHATAAVSCYGDFCSGQDPQATGCAADAVTVATDKVYAAEIYLDLRWSPTCKTNWARLRGVSGTINNFKVVQPATNYSRIRSGTNWWTYMIYSPNLCTYAYVELGAYGGTLQTSCV</sequence>
<evidence type="ECO:0000313" key="2">
    <source>
        <dbReference type="EMBL" id="MFC6087386.1"/>
    </source>
</evidence>
<dbReference type="RefSeq" id="WP_380763587.1">
    <property type="nucleotide sequence ID" value="NZ_JBHSRF010000136.1"/>
</dbReference>
<dbReference type="EMBL" id="JBHSRF010000136">
    <property type="protein sequence ID" value="MFC6087386.1"/>
    <property type="molecule type" value="Genomic_DNA"/>
</dbReference>
<proteinExistence type="predicted"/>
<reference evidence="3" key="1">
    <citation type="journal article" date="2019" name="Int. J. Syst. Evol. Microbiol.">
        <title>The Global Catalogue of Microorganisms (GCM) 10K type strain sequencing project: providing services to taxonomists for standard genome sequencing and annotation.</title>
        <authorList>
            <consortium name="The Broad Institute Genomics Platform"/>
            <consortium name="The Broad Institute Genome Sequencing Center for Infectious Disease"/>
            <person name="Wu L."/>
            <person name="Ma J."/>
        </authorList>
    </citation>
    <scope>NUCLEOTIDE SEQUENCE [LARGE SCALE GENOMIC DNA]</scope>
    <source>
        <strain evidence="3">JCM 30346</strain>
    </source>
</reference>
<keyword evidence="1" id="KW-0732">Signal</keyword>
<feature type="signal peptide" evidence="1">
    <location>
        <begin position="1"/>
        <end position="36"/>
    </location>
</feature>
<keyword evidence="3" id="KW-1185">Reference proteome</keyword>
<organism evidence="2 3">
    <name type="scientific">Sphaerisporangium aureirubrum</name>
    <dbReference type="NCBI Taxonomy" id="1544736"/>
    <lineage>
        <taxon>Bacteria</taxon>
        <taxon>Bacillati</taxon>
        <taxon>Actinomycetota</taxon>
        <taxon>Actinomycetes</taxon>
        <taxon>Streptosporangiales</taxon>
        <taxon>Streptosporangiaceae</taxon>
        <taxon>Sphaerisporangium</taxon>
    </lineage>
</organism>
<dbReference type="PROSITE" id="PS51257">
    <property type="entry name" value="PROKAR_LIPOPROTEIN"/>
    <property type="match status" value="1"/>
</dbReference>